<dbReference type="InterPro" id="IPR011542">
    <property type="entry name" value="SUF_FeS_clus_asmbl_SufD"/>
</dbReference>
<evidence type="ECO:0000256" key="2">
    <source>
        <dbReference type="SAM" id="MobiDB-lite"/>
    </source>
</evidence>
<feature type="region of interest" description="Disordered" evidence="2">
    <location>
        <begin position="1"/>
        <end position="39"/>
    </location>
</feature>
<dbReference type="OrthoDB" id="9768262at2"/>
<feature type="domain" description="SUF system FeS cluster assembly SufBD N-terminal" evidence="4">
    <location>
        <begin position="68"/>
        <end position="213"/>
    </location>
</feature>
<dbReference type="InterPro" id="IPR000825">
    <property type="entry name" value="SUF_FeS_clus_asmbl_SufBD_core"/>
</dbReference>
<evidence type="ECO:0000259" key="4">
    <source>
        <dbReference type="Pfam" id="PF19295"/>
    </source>
</evidence>
<organism evidence="5 6">
    <name type="scientific">Phreatobacter stygius</name>
    <dbReference type="NCBI Taxonomy" id="1940610"/>
    <lineage>
        <taxon>Bacteria</taxon>
        <taxon>Pseudomonadati</taxon>
        <taxon>Pseudomonadota</taxon>
        <taxon>Alphaproteobacteria</taxon>
        <taxon>Hyphomicrobiales</taxon>
        <taxon>Phreatobacteraceae</taxon>
        <taxon>Phreatobacter</taxon>
    </lineage>
</organism>
<evidence type="ECO:0000313" key="5">
    <source>
        <dbReference type="EMBL" id="QCI68577.1"/>
    </source>
</evidence>
<dbReference type="InterPro" id="IPR037284">
    <property type="entry name" value="SUF_FeS_clus_asmbl_SufBD_sf"/>
</dbReference>
<dbReference type="InterPro" id="IPR045595">
    <property type="entry name" value="SufBD_N"/>
</dbReference>
<feature type="domain" description="SUF system FeS cluster assembly SufBD core" evidence="3">
    <location>
        <begin position="221"/>
        <end position="451"/>
    </location>
</feature>
<dbReference type="Proteomes" id="UP000298781">
    <property type="component" value="Chromosome"/>
</dbReference>
<dbReference type="PANTHER" id="PTHR43575:SF1">
    <property type="entry name" value="PROTEIN ABCI7, CHLOROPLASTIC"/>
    <property type="match status" value="1"/>
</dbReference>
<evidence type="ECO:0000313" key="6">
    <source>
        <dbReference type="Proteomes" id="UP000298781"/>
    </source>
</evidence>
<sequence>MWCTSCPRAGSSSRADRSWPSSSKPTAMPTWSSRPREDQDMNAVTPIRTPAEQALIGAYTAADGSGGEALQALRAAGFQRFEMLGLPHRRVEEWKYTDLRAMVREAKPLAGTPDAATMLAVKTALYDLPRVGDCRVVVLDGTFAPELSDIAKLPDGVSVSSLAEALVRRPAIATRLAGSAMAQANVAFALNGAFLTDGLLIEIAAGAEVGHALDLVSIASNGAARFITSRNLLLVGEGASAGIVETHIGPDGLDYQKNSVLQIVVGDGATLEHGRRQIDGDQALHLATLDAEIGAKAHFDTLTLTTGGAISRSQLFVRFAGEHSTATLRGVSMLRGKQHADTTLVVDHAVPHCDSRELFKHVLDGEAHGVFQGKIIVAPKAQKTDGKMMSQTIMLTEGPAMDNKPELEIFADDVQCGHGCTCGELDADLMFYLKARGIPHAEAEALLIEAFAREAIEDFGDGPLAAVEELREAMFGTIAEWMRTRK</sequence>
<dbReference type="KEGG" id="pstg:E8M01_32720"/>
<reference evidence="5 6" key="1">
    <citation type="submission" date="2019-04" db="EMBL/GenBank/DDBJ databases">
        <title>Phreatobacter aquaticus sp. nov.</title>
        <authorList>
            <person name="Choi A."/>
        </authorList>
    </citation>
    <scope>NUCLEOTIDE SEQUENCE [LARGE SCALE GENOMIC DNA]</scope>
    <source>
        <strain evidence="5 6">KCTC 52518</strain>
    </source>
</reference>
<dbReference type="GO" id="GO:0016226">
    <property type="term" value="P:iron-sulfur cluster assembly"/>
    <property type="evidence" value="ECO:0007669"/>
    <property type="project" value="InterPro"/>
</dbReference>
<proteinExistence type="inferred from homology"/>
<dbReference type="AlphaFoldDB" id="A0A4D7BLH9"/>
<dbReference type="PANTHER" id="PTHR43575">
    <property type="entry name" value="PROTEIN ABCI7, CHLOROPLASTIC"/>
    <property type="match status" value="1"/>
</dbReference>
<dbReference type="Pfam" id="PF19295">
    <property type="entry name" value="SufBD_N"/>
    <property type="match status" value="1"/>
</dbReference>
<dbReference type="Pfam" id="PF01458">
    <property type="entry name" value="SUFBD_core"/>
    <property type="match status" value="1"/>
</dbReference>
<accession>A0A4D7BLH9</accession>
<dbReference type="InterPro" id="IPR055346">
    <property type="entry name" value="Fe-S_cluster_assembly_SufBD"/>
</dbReference>
<name>A0A4D7BLH9_9HYPH</name>
<dbReference type="NCBIfam" id="TIGR01981">
    <property type="entry name" value="sufD"/>
    <property type="match status" value="1"/>
</dbReference>
<dbReference type="EMBL" id="CP039690">
    <property type="protein sequence ID" value="QCI68577.1"/>
    <property type="molecule type" value="Genomic_DNA"/>
</dbReference>
<evidence type="ECO:0000256" key="1">
    <source>
        <dbReference type="ARBA" id="ARBA00043967"/>
    </source>
</evidence>
<comment type="similarity">
    <text evidence="1">Belongs to the iron-sulfur cluster assembly SufBD family.</text>
</comment>
<keyword evidence="6" id="KW-1185">Reference proteome</keyword>
<evidence type="ECO:0000259" key="3">
    <source>
        <dbReference type="Pfam" id="PF01458"/>
    </source>
</evidence>
<protein>
    <submittedName>
        <fullName evidence="5">Fe-S cluster assembly protein SufD</fullName>
    </submittedName>
</protein>
<dbReference type="SUPFAM" id="SSF101960">
    <property type="entry name" value="Stabilizer of iron transporter SufD"/>
    <property type="match status" value="1"/>
</dbReference>
<gene>
    <name evidence="5" type="primary">sufD</name>
    <name evidence="5" type="ORF">E8M01_32720</name>
</gene>